<dbReference type="Pfam" id="PF01925">
    <property type="entry name" value="TauE"/>
    <property type="match status" value="1"/>
</dbReference>
<comment type="caution">
    <text evidence="7">The sequence shown here is derived from an EMBL/GenBank/DDBJ whole genome shotgun (WGS) entry which is preliminary data.</text>
</comment>
<feature type="transmembrane region" description="Helical" evidence="6">
    <location>
        <begin position="193"/>
        <end position="215"/>
    </location>
</feature>
<evidence type="ECO:0000256" key="5">
    <source>
        <dbReference type="ARBA" id="ARBA00023136"/>
    </source>
</evidence>
<reference evidence="7" key="1">
    <citation type="submission" date="2017-05" db="EMBL/GenBank/DDBJ databases">
        <authorList>
            <person name="Varghese N."/>
            <person name="Submissions S."/>
        </authorList>
    </citation>
    <scope>NUCLEOTIDE SEQUENCE</scope>
    <source>
        <strain evidence="7">DSM 45262</strain>
    </source>
</reference>
<sequence length="273" mass="28910">MEWMLLFVVGLLAGTLGSLVGLGGGIVIVPALIYLAGIHPAFQGITPSVAVGTSLLLIVLTALSSTLSFLKQGRVDVKSGFVFFLACGPGAMVGAWITRLFQSDTFFAAFGCLMLLVSWLLRVKEKGTARPMRLDVTKTYTDPAGTEYEYGYHRLTALGLSFLVGVISGLFGIGGGSLLVPMMIMLFRFPPHVATATSMLIICLSSIAASVMHVVQGNIHWLSALVLAPGAWMGGRAGAWISAKLSGRTLLNLLRIAIIVTAVRMILDGLNLV</sequence>
<dbReference type="EMBL" id="FXTU01000001">
    <property type="protein sequence ID" value="SMP00315.1"/>
    <property type="molecule type" value="Genomic_DNA"/>
</dbReference>
<dbReference type="RefSeq" id="WP_102991510.1">
    <property type="nucleotide sequence ID" value="NZ_FXTU01000001.1"/>
</dbReference>
<feature type="transmembrane region" description="Helical" evidence="6">
    <location>
        <begin position="222"/>
        <end position="243"/>
    </location>
</feature>
<feature type="transmembrane region" description="Helical" evidence="6">
    <location>
        <begin position="105"/>
        <end position="123"/>
    </location>
</feature>
<protein>
    <recommendedName>
        <fullName evidence="6">Probable membrane transporter protein</fullName>
    </recommendedName>
</protein>
<feature type="transmembrane region" description="Helical" evidence="6">
    <location>
        <begin position="49"/>
        <end position="69"/>
    </location>
</feature>
<feature type="transmembrane region" description="Helical" evidence="6">
    <location>
        <begin position="81"/>
        <end position="99"/>
    </location>
</feature>
<keyword evidence="6" id="KW-1003">Cell membrane</keyword>
<evidence type="ECO:0000256" key="3">
    <source>
        <dbReference type="ARBA" id="ARBA00022692"/>
    </source>
</evidence>
<dbReference type="GO" id="GO:0005886">
    <property type="term" value="C:plasma membrane"/>
    <property type="evidence" value="ECO:0007669"/>
    <property type="project" value="UniProtKB-SubCell"/>
</dbReference>
<evidence type="ECO:0000256" key="1">
    <source>
        <dbReference type="ARBA" id="ARBA00004141"/>
    </source>
</evidence>
<keyword evidence="5 6" id="KW-0472">Membrane</keyword>
<comment type="similarity">
    <text evidence="2 6">Belongs to the 4-toluene sulfonate uptake permease (TSUP) (TC 2.A.102) family.</text>
</comment>
<keyword evidence="3 6" id="KW-0812">Transmembrane</keyword>
<keyword evidence="4 6" id="KW-1133">Transmembrane helix</keyword>
<proteinExistence type="inferred from homology"/>
<evidence type="ECO:0000256" key="2">
    <source>
        <dbReference type="ARBA" id="ARBA00009142"/>
    </source>
</evidence>
<evidence type="ECO:0000313" key="7">
    <source>
        <dbReference type="EMBL" id="SMP00315.1"/>
    </source>
</evidence>
<evidence type="ECO:0000313" key="8">
    <source>
        <dbReference type="Proteomes" id="UP001157946"/>
    </source>
</evidence>
<accession>A0AA45WIB3</accession>
<feature type="transmembrane region" description="Helical" evidence="6">
    <location>
        <begin position="162"/>
        <end position="187"/>
    </location>
</feature>
<dbReference type="PANTHER" id="PTHR43701">
    <property type="entry name" value="MEMBRANE TRANSPORTER PROTEIN MJ0441-RELATED"/>
    <property type="match status" value="1"/>
</dbReference>
<dbReference type="InterPro" id="IPR051598">
    <property type="entry name" value="TSUP/Inactive_protease-like"/>
</dbReference>
<evidence type="ECO:0000256" key="6">
    <source>
        <dbReference type="RuleBase" id="RU363041"/>
    </source>
</evidence>
<evidence type="ECO:0000256" key="4">
    <source>
        <dbReference type="ARBA" id="ARBA00022989"/>
    </source>
</evidence>
<dbReference type="InterPro" id="IPR002781">
    <property type="entry name" value="TM_pro_TauE-like"/>
</dbReference>
<keyword evidence="8" id="KW-1185">Reference proteome</keyword>
<organism evidence="7 8">
    <name type="scientific">Laceyella tengchongensis</name>
    <dbReference type="NCBI Taxonomy" id="574699"/>
    <lineage>
        <taxon>Bacteria</taxon>
        <taxon>Bacillati</taxon>
        <taxon>Bacillota</taxon>
        <taxon>Bacilli</taxon>
        <taxon>Bacillales</taxon>
        <taxon>Thermoactinomycetaceae</taxon>
        <taxon>Laceyella</taxon>
    </lineage>
</organism>
<gene>
    <name evidence="7" type="ORF">SAMN06265361_10171</name>
</gene>
<comment type="subcellular location">
    <subcellularLocation>
        <location evidence="6">Cell membrane</location>
        <topology evidence="6">Multi-pass membrane protein</topology>
    </subcellularLocation>
    <subcellularLocation>
        <location evidence="1">Membrane</location>
        <topology evidence="1">Multi-pass membrane protein</topology>
    </subcellularLocation>
</comment>
<dbReference type="AlphaFoldDB" id="A0AA45WIB3"/>
<dbReference type="Proteomes" id="UP001157946">
    <property type="component" value="Unassembled WGS sequence"/>
</dbReference>
<name>A0AA45WIB3_9BACL</name>
<dbReference type="PANTHER" id="PTHR43701:SF2">
    <property type="entry name" value="MEMBRANE TRANSPORTER PROTEIN YJNA-RELATED"/>
    <property type="match status" value="1"/>
</dbReference>